<reference evidence="4" key="1">
    <citation type="submission" date="2015-07" db="EMBL/GenBank/DDBJ databases">
        <title>MeaNS - Measles Nucleotide Surveillance Program.</title>
        <authorList>
            <person name="Tran T."/>
            <person name="Druce J."/>
        </authorList>
    </citation>
    <scope>NUCLEOTIDE SEQUENCE</scope>
    <source>
        <strain evidence="4">UCB-OBI-ISO-001</strain>
        <tissue evidence="4">Gonad</tissue>
    </source>
</reference>
<dbReference type="PANTHER" id="PTHR47385">
    <property type="entry name" value="CALPONIN"/>
    <property type="match status" value="1"/>
</dbReference>
<dbReference type="GO" id="GO:0015629">
    <property type="term" value="C:actin cytoskeleton"/>
    <property type="evidence" value="ECO:0007669"/>
    <property type="project" value="TreeGrafter"/>
</dbReference>
<feature type="domain" description="Calponin-homology (CH)" evidence="3">
    <location>
        <begin position="24"/>
        <end position="143"/>
    </location>
</feature>
<dbReference type="InterPro" id="IPR050606">
    <property type="entry name" value="Calponin-like"/>
</dbReference>
<dbReference type="Gene3D" id="1.10.418.10">
    <property type="entry name" value="Calponin-like domain"/>
    <property type="match status" value="1"/>
</dbReference>
<dbReference type="GO" id="GO:0051015">
    <property type="term" value="F:actin filament binding"/>
    <property type="evidence" value="ECO:0007669"/>
    <property type="project" value="TreeGrafter"/>
</dbReference>
<dbReference type="AlphaFoldDB" id="A0A0L8FJE0"/>
<evidence type="ECO:0000256" key="1">
    <source>
        <dbReference type="ARBA" id="ARBA00009631"/>
    </source>
</evidence>
<gene>
    <name evidence="4" type="ORF">OCBIM_22017692mg</name>
</gene>
<dbReference type="PROSITE" id="PS50021">
    <property type="entry name" value="CH"/>
    <property type="match status" value="1"/>
</dbReference>
<protein>
    <recommendedName>
        <fullName evidence="2">Transgelin</fullName>
    </recommendedName>
</protein>
<dbReference type="GO" id="GO:0007015">
    <property type="term" value="P:actin filament organization"/>
    <property type="evidence" value="ECO:0007669"/>
    <property type="project" value="TreeGrafter"/>
</dbReference>
<evidence type="ECO:0000256" key="2">
    <source>
        <dbReference type="RuleBase" id="RU361224"/>
    </source>
</evidence>
<dbReference type="PRINTS" id="PR00888">
    <property type="entry name" value="SM22CALPONIN"/>
</dbReference>
<dbReference type="OrthoDB" id="21595at2759"/>
<comment type="similarity">
    <text evidence="1 2">Belongs to the calponin family.</text>
</comment>
<dbReference type="InterPro" id="IPR000557">
    <property type="entry name" value="Calponin_repeat"/>
</dbReference>
<dbReference type="Pfam" id="PF00402">
    <property type="entry name" value="Calponin"/>
    <property type="match status" value="4"/>
</dbReference>
<accession>A0A0L8FJE0</accession>
<proteinExistence type="inferred from homology"/>
<sequence>MALRLGPKGMDRAIQSKVLSKYDTSAEQEVRNWIKQLLDEDIGAGPYEVEKHLKSGVVLVKLAEKVIKGTPDSDLPSETKSCTLKTNASCTPFKQMENIETFLNACKAYGVPDNSCFQTVDLFEGRNMAMVIATLLQLGTEAQRHNFSGSQCGPKPHESREVRFDPEVMRAGEGIIGLQAGTNKYATQKGMVMGGVRHVADIRCDKYDPESSKDINLQSGTNKFATQKGIVIGGVRHVADIRCDDFIQDSQGHVGLQSGSNKFATQKGMSFGAVRHVNDIKSDEITDEGKRTINLQYGFTTGANQSGMSFGKNRSILL</sequence>
<dbReference type="InterPro" id="IPR001715">
    <property type="entry name" value="CH_dom"/>
</dbReference>
<dbReference type="Pfam" id="PF00307">
    <property type="entry name" value="CH"/>
    <property type="match status" value="1"/>
</dbReference>
<dbReference type="PROSITE" id="PS51122">
    <property type="entry name" value="CALPONIN_2"/>
    <property type="match status" value="4"/>
</dbReference>
<dbReference type="SUPFAM" id="SSF47576">
    <property type="entry name" value="Calponin-homology domain, CH-domain"/>
    <property type="match status" value="1"/>
</dbReference>
<dbReference type="InterPro" id="IPR003096">
    <property type="entry name" value="SM22_calponin"/>
</dbReference>
<name>A0A0L8FJE0_OCTBM</name>
<dbReference type="PANTHER" id="PTHR47385:SF14">
    <property type="entry name" value="TRANSGELIN"/>
    <property type="match status" value="1"/>
</dbReference>
<dbReference type="SMART" id="SM00033">
    <property type="entry name" value="CH"/>
    <property type="match status" value="1"/>
</dbReference>
<evidence type="ECO:0000259" key="3">
    <source>
        <dbReference type="PROSITE" id="PS50021"/>
    </source>
</evidence>
<dbReference type="PROSITE" id="PS01052">
    <property type="entry name" value="CALPONIN_1"/>
    <property type="match status" value="2"/>
</dbReference>
<dbReference type="InterPro" id="IPR036872">
    <property type="entry name" value="CH_dom_sf"/>
</dbReference>
<organism evidence="4">
    <name type="scientific">Octopus bimaculoides</name>
    <name type="common">California two-spotted octopus</name>
    <dbReference type="NCBI Taxonomy" id="37653"/>
    <lineage>
        <taxon>Eukaryota</taxon>
        <taxon>Metazoa</taxon>
        <taxon>Spiralia</taxon>
        <taxon>Lophotrochozoa</taxon>
        <taxon>Mollusca</taxon>
        <taxon>Cephalopoda</taxon>
        <taxon>Coleoidea</taxon>
        <taxon>Octopodiformes</taxon>
        <taxon>Octopoda</taxon>
        <taxon>Incirrata</taxon>
        <taxon>Octopodidae</taxon>
        <taxon>Octopus</taxon>
    </lineage>
</organism>
<evidence type="ECO:0000313" key="4">
    <source>
        <dbReference type="EMBL" id="KOF64178.1"/>
    </source>
</evidence>
<dbReference type="EMBL" id="KQ430417">
    <property type="protein sequence ID" value="KOF64178.1"/>
    <property type="molecule type" value="Genomic_DNA"/>
</dbReference>